<protein>
    <submittedName>
        <fullName evidence="1">Uncharacterized protein</fullName>
    </submittedName>
</protein>
<keyword evidence="2" id="KW-1185">Reference proteome</keyword>
<reference evidence="1 2" key="1">
    <citation type="submission" date="2021-06" db="EMBL/GenBank/DDBJ databases">
        <title>Genome-based taxonomic framework of Microbacterium strains isolated from marine environment, the description of four new species and reclassification of four preexisting species.</title>
        <authorList>
            <person name="Lee S.D."/>
            <person name="Kim S.-M."/>
            <person name="Byeon Y.-S."/>
            <person name="Yang H.L."/>
            <person name="Kim I.S."/>
        </authorList>
    </citation>
    <scope>NUCLEOTIDE SEQUENCE [LARGE SCALE GENOMIC DNA]</scope>
    <source>
        <strain evidence="1 2">SSW1-49</strain>
    </source>
</reference>
<dbReference type="EMBL" id="JAHWXN010000001">
    <property type="protein sequence ID" value="MCK2036692.1"/>
    <property type="molecule type" value="Genomic_DNA"/>
</dbReference>
<proteinExistence type="predicted"/>
<gene>
    <name evidence="1" type="ORF">KZC51_11150</name>
</gene>
<evidence type="ECO:0000313" key="2">
    <source>
        <dbReference type="Proteomes" id="UP001300096"/>
    </source>
</evidence>
<evidence type="ECO:0000313" key="1">
    <source>
        <dbReference type="EMBL" id="MCK2036692.1"/>
    </source>
</evidence>
<sequence length="288" mass="29995">MNLDASTSSPRPVTGLPRRTFVKTAVWAAPVVAAAVAIPLAAASAGAGARSFTPSITAALAVPDQFTGPLTYSAGIEYTTFVSDDPATATFTWAIHLVNRYDDSAAPILVDSGTAVIARGDTWTTGGTFDTSATPPGTYRATITVSTPALTKDTWSEIRLALPLAQPPVPAREDLTLQLDADYVAPAPENLNRALLPWGVAIGYTGSDTAHSYLFGWGLTIRRAGVAEPVFDTGPTAISGRASVDAPQHHEDVFSNDNLGVEPGTYTVTLTVNTTPALTTEKTVVVPA</sequence>
<dbReference type="PROSITE" id="PS51318">
    <property type="entry name" value="TAT"/>
    <property type="match status" value="1"/>
</dbReference>
<organism evidence="1 2">
    <name type="scientific">Microbacterium croceum</name>
    <dbReference type="NCBI Taxonomy" id="2851645"/>
    <lineage>
        <taxon>Bacteria</taxon>
        <taxon>Bacillati</taxon>
        <taxon>Actinomycetota</taxon>
        <taxon>Actinomycetes</taxon>
        <taxon>Micrococcales</taxon>
        <taxon>Microbacteriaceae</taxon>
        <taxon>Microbacterium</taxon>
    </lineage>
</organism>
<name>A0ABT0FG64_9MICO</name>
<dbReference type="Proteomes" id="UP001300096">
    <property type="component" value="Unassembled WGS sequence"/>
</dbReference>
<dbReference type="InterPro" id="IPR006311">
    <property type="entry name" value="TAT_signal"/>
</dbReference>
<dbReference type="RefSeq" id="WP_247630044.1">
    <property type="nucleotide sequence ID" value="NZ_JAHWXN010000001.1"/>
</dbReference>
<comment type="caution">
    <text evidence="1">The sequence shown here is derived from an EMBL/GenBank/DDBJ whole genome shotgun (WGS) entry which is preliminary data.</text>
</comment>
<accession>A0ABT0FG64</accession>